<evidence type="ECO:0000256" key="3">
    <source>
        <dbReference type="ARBA" id="ARBA00022692"/>
    </source>
</evidence>
<keyword evidence="4 6" id="KW-1133">Transmembrane helix</keyword>
<dbReference type="Gene3D" id="1.20.1640.10">
    <property type="entry name" value="Multidrug efflux transporter AcrB transmembrane domain"/>
    <property type="match status" value="2"/>
</dbReference>
<feature type="transmembrane region" description="Helical" evidence="6">
    <location>
        <begin position="501"/>
        <end position="517"/>
    </location>
</feature>
<dbReference type="GO" id="GO:0005886">
    <property type="term" value="C:plasma membrane"/>
    <property type="evidence" value="ECO:0007669"/>
    <property type="project" value="UniProtKB-SubCell"/>
</dbReference>
<feature type="transmembrane region" description="Helical" evidence="6">
    <location>
        <begin position="781"/>
        <end position="798"/>
    </location>
</feature>
<feature type="transmembrane region" description="Helical" evidence="6">
    <location>
        <begin position="338"/>
        <end position="359"/>
    </location>
</feature>
<dbReference type="InterPro" id="IPR050545">
    <property type="entry name" value="Mycobact_MmpL"/>
</dbReference>
<feature type="transmembrane region" description="Helical" evidence="6">
    <location>
        <begin position="804"/>
        <end position="826"/>
    </location>
</feature>
<feature type="transmembrane region" description="Helical" evidence="6">
    <location>
        <begin position="874"/>
        <end position="895"/>
    </location>
</feature>
<accession>A0A3N0VJQ2</accession>
<evidence type="ECO:0000256" key="1">
    <source>
        <dbReference type="ARBA" id="ARBA00004651"/>
    </source>
</evidence>
<dbReference type="AlphaFoldDB" id="A0A3N0VJQ2"/>
<evidence type="ECO:0000313" key="8">
    <source>
        <dbReference type="EMBL" id="ROH92993.1"/>
    </source>
</evidence>
<dbReference type="PANTHER" id="PTHR33406:SF10">
    <property type="entry name" value="SSD DOMAIN-CONTAINING PROTEIN"/>
    <property type="match status" value="1"/>
</dbReference>
<feature type="transmembrane region" description="Helical" evidence="6">
    <location>
        <begin position="411"/>
        <end position="432"/>
    </location>
</feature>
<feature type="transmembrane region" description="Helical" evidence="6">
    <location>
        <begin position="366"/>
        <end position="391"/>
    </location>
</feature>
<evidence type="ECO:0000259" key="7">
    <source>
        <dbReference type="PROSITE" id="PS50156"/>
    </source>
</evidence>
<sequence>MSDNGTLTKSQKILRAIEPLIYARRWLTMGILLVLTVFFAAVAATMKPDAGYDKSIPLEHDYMKVLKQYQAEFGSANNVLVALIQKDGKGEIYNGEFLASLKAATDEVFFLPGVDRSRVSSLFTPDVRYVEVVEGGFKGGNVIPAEYQPTEEMYTLVKGNVNKGGHVGRYTTNDQRGAMIYSELLEVDPVSGEKLDYVAVARILEDKVRGRFMSPKKYVYKLTSDYESIPAGTVVGERFSLPQGFLNKALDGLYKFDYKYQPNPDEAPQLVRIGIQHTSYEEIDNPQYNPDVNVHILGFAKVVGDIIEELVPVVGFFLLTLVLTQLLLWAYLGSFKLALLPLVCSITAVIWEFGLLKLFGKGLDPFAILVPFLILSISVSHGVQYCNAWVSEISMNKRNSFDASLETWRRLAIYGTMAIMTGVVGFALIGLIPIDIIREMSLNACLGMAAIIVTNKVMMPIWLTWIDIGDPKAFAEKQEKRDAIFDPLWHLLSQMTNPKPAIISILIAGLLLGWSLWKGKELQVGDSQAGVPELLPDSRYNNDTAAVQANFAIGTDIIKVIAETEPEACVKYDVMDQIDRFGWRMDNTEGVQSTISLPWAARQVNLAFSEASPKYKVLPRNQYTMVQAITPIPTSSGLLSANCSAMAVMVFTRDHKASTLERIVHEVGVFNQENAAEFYELHDDVNAQYCADKLTARRELGEAKVSLQRQTEKLKKAKKGIGDEELAAHPKIQELTAAIGAADEKHKSFDKVCPVNFALASGQVGVMAATNEEVHRLEKPILYIVYIGIAICVFLSFFEWQSIVAIMMPLALVSWMAYAVMAILGIGMKTATLPVVALAAGVGVDYGIYIYATFADALAAGYRYKEAYFKTLKMTGKAVAFTGLTLAFGVATWLWSGLQFQRDMGKLLMFMFIANMFGALLLLPAIATFLLKPKQLAPGEQPVFKPRH</sequence>
<dbReference type="Pfam" id="PF03176">
    <property type="entry name" value="MMPL"/>
    <property type="match status" value="1"/>
</dbReference>
<dbReference type="PROSITE" id="PS50156">
    <property type="entry name" value="SSD"/>
    <property type="match status" value="1"/>
</dbReference>
<organism evidence="8 9">
    <name type="scientific">Stagnimonas aquatica</name>
    <dbReference type="NCBI Taxonomy" id="2689987"/>
    <lineage>
        <taxon>Bacteria</taxon>
        <taxon>Pseudomonadati</taxon>
        <taxon>Pseudomonadota</taxon>
        <taxon>Gammaproteobacteria</taxon>
        <taxon>Nevskiales</taxon>
        <taxon>Nevskiaceae</taxon>
        <taxon>Stagnimonas</taxon>
    </lineage>
</organism>
<comment type="subcellular location">
    <subcellularLocation>
        <location evidence="1">Cell membrane</location>
        <topology evidence="1">Multi-pass membrane protein</topology>
    </subcellularLocation>
</comment>
<proteinExistence type="predicted"/>
<dbReference type="PANTHER" id="PTHR33406">
    <property type="entry name" value="MEMBRANE PROTEIN MJ1562-RELATED"/>
    <property type="match status" value="1"/>
</dbReference>
<keyword evidence="2" id="KW-1003">Cell membrane</keyword>
<evidence type="ECO:0000313" key="9">
    <source>
        <dbReference type="Proteomes" id="UP000282106"/>
    </source>
</evidence>
<evidence type="ECO:0000256" key="6">
    <source>
        <dbReference type="SAM" id="Phobius"/>
    </source>
</evidence>
<keyword evidence="5 6" id="KW-0472">Membrane</keyword>
<keyword evidence="3 6" id="KW-0812">Transmembrane</keyword>
<feature type="transmembrane region" description="Helical" evidence="6">
    <location>
        <begin position="833"/>
        <end position="854"/>
    </location>
</feature>
<name>A0A3N0VJQ2_9GAMM</name>
<dbReference type="InterPro" id="IPR000731">
    <property type="entry name" value="SSD"/>
</dbReference>
<dbReference type="InterPro" id="IPR004869">
    <property type="entry name" value="MMPL_dom"/>
</dbReference>
<feature type="transmembrane region" description="Helical" evidence="6">
    <location>
        <begin position="26"/>
        <end position="46"/>
    </location>
</feature>
<keyword evidence="9" id="KW-1185">Reference proteome</keyword>
<feature type="transmembrane region" description="Helical" evidence="6">
    <location>
        <begin position="444"/>
        <end position="465"/>
    </location>
</feature>
<gene>
    <name evidence="8" type="ORF">ED208_00170</name>
</gene>
<feature type="domain" description="SSD" evidence="7">
    <location>
        <begin position="305"/>
        <end position="465"/>
    </location>
</feature>
<reference evidence="8 9" key="1">
    <citation type="submission" date="2018-10" db="EMBL/GenBank/DDBJ databases">
        <authorList>
            <person name="Chen W.-M."/>
        </authorList>
    </citation>
    <scope>NUCLEOTIDE SEQUENCE [LARGE SCALE GENOMIC DNA]</scope>
    <source>
        <strain evidence="8 9">THS-13</strain>
    </source>
</reference>
<protein>
    <recommendedName>
        <fullName evidence="7">SSD domain-containing protein</fullName>
    </recommendedName>
</protein>
<dbReference type="SUPFAM" id="SSF82866">
    <property type="entry name" value="Multidrug efflux transporter AcrB transmembrane domain"/>
    <property type="match status" value="2"/>
</dbReference>
<comment type="caution">
    <text evidence="8">The sequence shown here is derived from an EMBL/GenBank/DDBJ whole genome shotgun (WGS) entry which is preliminary data.</text>
</comment>
<feature type="transmembrane region" description="Helical" evidence="6">
    <location>
        <begin position="907"/>
        <end position="931"/>
    </location>
</feature>
<evidence type="ECO:0000256" key="5">
    <source>
        <dbReference type="ARBA" id="ARBA00023136"/>
    </source>
</evidence>
<dbReference type="InParanoid" id="A0A3N0VJQ2"/>
<evidence type="ECO:0000256" key="2">
    <source>
        <dbReference type="ARBA" id="ARBA00022475"/>
    </source>
</evidence>
<dbReference type="EMBL" id="RJVO01000001">
    <property type="protein sequence ID" value="ROH92993.1"/>
    <property type="molecule type" value="Genomic_DNA"/>
</dbReference>
<feature type="transmembrane region" description="Helical" evidence="6">
    <location>
        <begin position="310"/>
        <end position="332"/>
    </location>
</feature>
<dbReference type="Proteomes" id="UP000282106">
    <property type="component" value="Unassembled WGS sequence"/>
</dbReference>
<evidence type="ECO:0000256" key="4">
    <source>
        <dbReference type="ARBA" id="ARBA00022989"/>
    </source>
</evidence>